<dbReference type="InterPro" id="IPR050432">
    <property type="entry name" value="FAD-linked_Oxidoreductases_BP"/>
</dbReference>
<dbReference type="STRING" id="4533.J3LX06"/>
<dbReference type="GO" id="GO:0016020">
    <property type="term" value="C:membrane"/>
    <property type="evidence" value="ECO:0007669"/>
    <property type="project" value="InterPro"/>
</dbReference>
<dbReference type="OMA" id="TFELMAY"/>
<evidence type="ECO:0000259" key="4">
    <source>
        <dbReference type="Pfam" id="PF04030"/>
    </source>
</evidence>
<dbReference type="UniPathway" id="UPA00132"/>
<keyword evidence="7" id="KW-1185">Reference proteome</keyword>
<evidence type="ECO:0000313" key="6">
    <source>
        <dbReference type="EnsemblPlants" id="OB04G16810.1"/>
    </source>
</evidence>
<dbReference type="InterPro" id="IPR055154">
    <property type="entry name" value="GULLO2-like_C"/>
</dbReference>
<evidence type="ECO:0000256" key="1">
    <source>
        <dbReference type="ARBA" id="ARBA00005147"/>
    </source>
</evidence>
<feature type="domain" description="D-arabinono-1,4-lactone oxidase C-terminal" evidence="4">
    <location>
        <begin position="329"/>
        <end position="402"/>
    </location>
</feature>
<dbReference type="eggNOG" id="KOG4730">
    <property type="taxonomic scope" value="Eukaryota"/>
</dbReference>
<dbReference type="Gramene" id="OB04G16810.1">
    <property type="protein sequence ID" value="OB04G16810.1"/>
    <property type="gene ID" value="OB04G16810"/>
</dbReference>
<reference evidence="6" key="2">
    <citation type="submission" date="2013-04" db="UniProtKB">
        <authorList>
            <consortium name="EnsemblPlants"/>
        </authorList>
    </citation>
    <scope>IDENTIFICATION</scope>
</reference>
<dbReference type="EnsemblPlants" id="OB04G16810.1">
    <property type="protein sequence ID" value="OB04G16810.1"/>
    <property type="gene ID" value="OB04G16810"/>
</dbReference>
<protein>
    <submittedName>
        <fullName evidence="6">Uncharacterized protein</fullName>
    </submittedName>
</protein>
<sequence>MTILPILQLRSRLPPLRRPPPTGAGPVVCKRGGTSDCTVTNTYGSFPDRAVCRAADVTYPRTEQELVAAVAAAAAAGRRVKVVTRYSNSFPRIACPGGRDGTALGKVAREKQGVTLAMEPLFKRSVKFDDRDIAEKVAIWGSLHEFGDMVQLPGQGKVIYREDDRVDVSTPDDGLNDYLGFRLQPTLSMVGFRVIGGADEWLEENNGRFTDSARCVASRVVTATFELMAYGFTNDGAAFTGYPVVGYQHRVQASSSCLDVDDGGLLFSCPWDHRIRGVFAYNSGFSVTLSRAPAFVADVARLRDLVPAAFCQLDAKMGVLMRYVGASSAYLGKAEASPRAHADVFDEIEQMALRKYGGVPHWGKNRNSAFAGAVSRYPNAGAFLEVKGRYDPGGVFSSEWSDPVLGVRGSPVVLGDGCAMEGLCVCSDDSRCAPELGYYCRPGKVFKEASVCSLKDAAAAGVPANRTE</sequence>
<evidence type="ECO:0000256" key="3">
    <source>
        <dbReference type="ARBA" id="ARBA00023002"/>
    </source>
</evidence>
<dbReference type="Pfam" id="PF04030">
    <property type="entry name" value="ALO"/>
    <property type="match status" value="1"/>
</dbReference>
<dbReference type="PANTHER" id="PTHR13878">
    <property type="entry name" value="GULONOLACTONE OXIDASE"/>
    <property type="match status" value="1"/>
</dbReference>
<dbReference type="InterPro" id="IPR007173">
    <property type="entry name" value="ALO_C"/>
</dbReference>
<dbReference type="AlphaFoldDB" id="J3LX06"/>
<evidence type="ECO:0000256" key="2">
    <source>
        <dbReference type="ARBA" id="ARBA00005466"/>
    </source>
</evidence>
<feature type="domain" description="L-gulonolactone oxidase 2-like C-terminal" evidence="5">
    <location>
        <begin position="416"/>
        <end position="453"/>
    </location>
</feature>
<comment type="pathway">
    <text evidence="1">Cofactor biosynthesis; L-ascorbate biosynthesis.</text>
</comment>
<dbReference type="PANTHER" id="PTHR13878:SF90">
    <property type="entry name" value="L-GULONOLACTONE OXIDASE"/>
    <property type="match status" value="1"/>
</dbReference>
<dbReference type="GO" id="GO:0019853">
    <property type="term" value="P:L-ascorbic acid biosynthetic process"/>
    <property type="evidence" value="ECO:0007669"/>
    <property type="project" value="UniProtKB-UniPathway"/>
</dbReference>
<organism evidence="6">
    <name type="scientific">Oryza brachyantha</name>
    <name type="common">malo sina</name>
    <dbReference type="NCBI Taxonomy" id="4533"/>
    <lineage>
        <taxon>Eukaryota</taxon>
        <taxon>Viridiplantae</taxon>
        <taxon>Streptophyta</taxon>
        <taxon>Embryophyta</taxon>
        <taxon>Tracheophyta</taxon>
        <taxon>Spermatophyta</taxon>
        <taxon>Magnoliopsida</taxon>
        <taxon>Liliopsida</taxon>
        <taxon>Poales</taxon>
        <taxon>Poaceae</taxon>
        <taxon>BOP clade</taxon>
        <taxon>Oryzoideae</taxon>
        <taxon>Oryzeae</taxon>
        <taxon>Oryzinae</taxon>
        <taxon>Oryza</taxon>
    </lineage>
</organism>
<dbReference type="GO" id="GO:0003885">
    <property type="term" value="F:D-arabinono-1,4-lactone oxidase activity"/>
    <property type="evidence" value="ECO:0007669"/>
    <property type="project" value="InterPro"/>
</dbReference>
<comment type="similarity">
    <text evidence="2">Belongs to the oxygen-dependent FAD-linked oxidoreductase family.</text>
</comment>
<evidence type="ECO:0000313" key="7">
    <source>
        <dbReference type="Proteomes" id="UP000006038"/>
    </source>
</evidence>
<evidence type="ECO:0000259" key="5">
    <source>
        <dbReference type="Pfam" id="PF22906"/>
    </source>
</evidence>
<dbReference type="HOGENOM" id="CLU_019762_2_0_1"/>
<dbReference type="Proteomes" id="UP000006038">
    <property type="component" value="Chromosome 4"/>
</dbReference>
<reference evidence="6" key="1">
    <citation type="journal article" date="2013" name="Nat. Commun.">
        <title>Whole-genome sequencing of Oryza brachyantha reveals mechanisms underlying Oryza genome evolution.</title>
        <authorList>
            <person name="Chen J."/>
            <person name="Huang Q."/>
            <person name="Gao D."/>
            <person name="Wang J."/>
            <person name="Lang Y."/>
            <person name="Liu T."/>
            <person name="Li B."/>
            <person name="Bai Z."/>
            <person name="Luis Goicoechea J."/>
            <person name="Liang C."/>
            <person name="Chen C."/>
            <person name="Zhang W."/>
            <person name="Sun S."/>
            <person name="Liao Y."/>
            <person name="Zhang X."/>
            <person name="Yang L."/>
            <person name="Song C."/>
            <person name="Wang M."/>
            <person name="Shi J."/>
            <person name="Liu G."/>
            <person name="Liu J."/>
            <person name="Zhou H."/>
            <person name="Zhou W."/>
            <person name="Yu Q."/>
            <person name="An N."/>
            <person name="Chen Y."/>
            <person name="Cai Q."/>
            <person name="Wang B."/>
            <person name="Liu B."/>
            <person name="Min J."/>
            <person name="Huang Y."/>
            <person name="Wu H."/>
            <person name="Li Z."/>
            <person name="Zhang Y."/>
            <person name="Yin Y."/>
            <person name="Song W."/>
            <person name="Jiang J."/>
            <person name="Jackson S.A."/>
            <person name="Wing R.A."/>
            <person name="Wang J."/>
            <person name="Chen M."/>
        </authorList>
    </citation>
    <scope>NUCLEOTIDE SEQUENCE [LARGE SCALE GENOMIC DNA]</scope>
    <source>
        <strain evidence="6">cv. IRGC 101232</strain>
    </source>
</reference>
<proteinExistence type="inferred from homology"/>
<name>J3LX06_ORYBR</name>
<accession>J3LX06</accession>
<keyword evidence="3" id="KW-0560">Oxidoreductase</keyword>
<dbReference type="Pfam" id="PF22906">
    <property type="entry name" value="GULLO2-like_3rd"/>
    <property type="match status" value="1"/>
</dbReference>